<keyword evidence="4" id="KW-1185">Reference proteome</keyword>
<organism evidence="3 4">
    <name type="scientific">Geotalea uraniireducens (strain Rf4)</name>
    <name type="common">Geobacter uraniireducens</name>
    <dbReference type="NCBI Taxonomy" id="351605"/>
    <lineage>
        <taxon>Bacteria</taxon>
        <taxon>Pseudomonadati</taxon>
        <taxon>Thermodesulfobacteriota</taxon>
        <taxon>Desulfuromonadia</taxon>
        <taxon>Geobacterales</taxon>
        <taxon>Geobacteraceae</taxon>
        <taxon>Geotalea</taxon>
    </lineage>
</organism>
<dbReference type="Proteomes" id="UP000006695">
    <property type="component" value="Chromosome"/>
</dbReference>
<evidence type="ECO:0000313" key="4">
    <source>
        <dbReference type="Proteomes" id="UP000006695"/>
    </source>
</evidence>
<dbReference type="STRING" id="351605.Gura_2397"/>
<gene>
    <name evidence="3" type="ordered locus">Gura_2397</name>
</gene>
<accession>A5G458</accession>
<reference evidence="3 4" key="1">
    <citation type="submission" date="2007-05" db="EMBL/GenBank/DDBJ databases">
        <title>Complete sequence of Geobacter uraniireducens Rf4.</title>
        <authorList>
            <consortium name="US DOE Joint Genome Institute"/>
            <person name="Copeland A."/>
            <person name="Lucas S."/>
            <person name="Lapidus A."/>
            <person name="Barry K."/>
            <person name="Detter J.C."/>
            <person name="Glavina del Rio T."/>
            <person name="Hammon N."/>
            <person name="Israni S."/>
            <person name="Dalin E."/>
            <person name="Tice H."/>
            <person name="Pitluck S."/>
            <person name="Chertkov O."/>
            <person name="Brettin T."/>
            <person name="Bruce D."/>
            <person name="Han C."/>
            <person name="Schmutz J."/>
            <person name="Larimer F."/>
            <person name="Land M."/>
            <person name="Hauser L."/>
            <person name="Kyrpides N."/>
            <person name="Mikhailova N."/>
            <person name="Shelobolina E."/>
            <person name="Aklujkar M."/>
            <person name="Lovley D."/>
            <person name="Richardson P."/>
        </authorList>
    </citation>
    <scope>NUCLEOTIDE SEQUENCE [LARGE SCALE GENOMIC DNA]</scope>
    <source>
        <strain evidence="3 4">Rf4</strain>
    </source>
</reference>
<dbReference type="InterPro" id="IPR006442">
    <property type="entry name" value="Antitoxin_Phd/YefM"/>
</dbReference>
<dbReference type="Gene3D" id="3.40.1620.10">
    <property type="entry name" value="YefM-like domain"/>
    <property type="match status" value="1"/>
</dbReference>
<dbReference type="EMBL" id="CP000698">
    <property type="protein sequence ID" value="ABQ26576.1"/>
    <property type="molecule type" value="Genomic_DNA"/>
</dbReference>
<comment type="similarity">
    <text evidence="1 2">Belongs to the phD/YefM antitoxin family.</text>
</comment>
<dbReference type="SUPFAM" id="SSF143120">
    <property type="entry name" value="YefM-like"/>
    <property type="match status" value="1"/>
</dbReference>
<dbReference type="NCBIfam" id="TIGR01552">
    <property type="entry name" value="phd_fam"/>
    <property type="match status" value="1"/>
</dbReference>
<sequence>MEVAMIEVNITEFRNHLPEYLGQVKKGEDIFLTSRGKVVAKVTPVTDERAAAREALMLLRGTCRIGDVISPLDEKWEASDAGS</sequence>
<protein>
    <recommendedName>
        <fullName evidence="2">Antitoxin</fullName>
    </recommendedName>
</protein>
<name>A5G458_GEOUR</name>
<dbReference type="KEGG" id="gur:Gura_2397"/>
<comment type="function">
    <text evidence="2">Antitoxin component of a type II toxin-antitoxin (TA) system.</text>
</comment>
<proteinExistence type="inferred from homology"/>
<evidence type="ECO:0000313" key="3">
    <source>
        <dbReference type="EMBL" id="ABQ26576.1"/>
    </source>
</evidence>
<evidence type="ECO:0000256" key="2">
    <source>
        <dbReference type="RuleBase" id="RU362080"/>
    </source>
</evidence>
<evidence type="ECO:0000256" key="1">
    <source>
        <dbReference type="ARBA" id="ARBA00009981"/>
    </source>
</evidence>
<dbReference type="HOGENOM" id="CLU_163140_2_3_7"/>
<dbReference type="AlphaFoldDB" id="A5G458"/>
<dbReference type="PANTHER" id="PTHR35377">
    <property type="entry name" value="ANTITOXIN VAPB49-RELATED-RELATED"/>
    <property type="match status" value="1"/>
</dbReference>
<dbReference type="InterPro" id="IPR036165">
    <property type="entry name" value="YefM-like_sf"/>
</dbReference>
<dbReference type="Pfam" id="PF02604">
    <property type="entry name" value="PhdYeFM_antitox"/>
    <property type="match status" value="1"/>
</dbReference>
<dbReference type="InterPro" id="IPR051416">
    <property type="entry name" value="phD-YefM_TA_antitoxins"/>
</dbReference>